<feature type="domain" description="Peptidase M1 membrane alanine aminopeptidase" evidence="16">
    <location>
        <begin position="313"/>
        <end position="497"/>
    </location>
</feature>
<dbReference type="GO" id="GO:0008270">
    <property type="term" value="F:zinc ion binding"/>
    <property type="evidence" value="ECO:0007669"/>
    <property type="project" value="InterPro"/>
</dbReference>
<keyword evidence="8" id="KW-0479">Metal-binding</keyword>
<dbReference type="GO" id="GO:0042277">
    <property type="term" value="F:peptide binding"/>
    <property type="evidence" value="ECO:0007669"/>
    <property type="project" value="TreeGrafter"/>
</dbReference>
<dbReference type="Proteomes" id="UP000007947">
    <property type="component" value="Chromosome"/>
</dbReference>
<dbReference type="InterPro" id="IPR050344">
    <property type="entry name" value="Peptidase_M1_aminopeptidases"/>
</dbReference>
<evidence type="ECO:0000256" key="2">
    <source>
        <dbReference type="ARBA" id="ARBA00001947"/>
    </source>
</evidence>
<dbReference type="Gene3D" id="1.10.390.10">
    <property type="entry name" value="Neutral Protease Domain 2"/>
    <property type="match status" value="1"/>
</dbReference>
<dbReference type="EC" id="3.4.11.2" evidence="4"/>
<feature type="signal peptide" evidence="15">
    <location>
        <begin position="1"/>
        <end position="27"/>
    </location>
</feature>
<evidence type="ECO:0000256" key="4">
    <source>
        <dbReference type="ARBA" id="ARBA00012564"/>
    </source>
</evidence>
<evidence type="ECO:0000256" key="1">
    <source>
        <dbReference type="ARBA" id="ARBA00000098"/>
    </source>
</evidence>
<proteinExistence type="inferred from homology"/>
<accession>F5XMF4</accession>
<dbReference type="STRING" id="1032480.MLP_33970"/>
<evidence type="ECO:0000256" key="8">
    <source>
        <dbReference type="ARBA" id="ARBA00022723"/>
    </source>
</evidence>
<organism evidence="17 18">
    <name type="scientific">Microlunatus phosphovorus (strain ATCC 700054 / DSM 10555 / JCM 9379 / NBRC 101784 / NCIMB 13414 / VKM Ac-1990 / NM-1)</name>
    <dbReference type="NCBI Taxonomy" id="1032480"/>
    <lineage>
        <taxon>Bacteria</taxon>
        <taxon>Bacillati</taxon>
        <taxon>Actinomycetota</taxon>
        <taxon>Actinomycetes</taxon>
        <taxon>Propionibacteriales</taxon>
        <taxon>Propionibacteriaceae</taxon>
        <taxon>Microlunatus</taxon>
    </lineage>
</organism>
<dbReference type="GO" id="GO:0006508">
    <property type="term" value="P:proteolysis"/>
    <property type="evidence" value="ECO:0007669"/>
    <property type="project" value="UniProtKB-KW"/>
</dbReference>
<dbReference type="InterPro" id="IPR014782">
    <property type="entry name" value="Peptidase_M1_dom"/>
</dbReference>
<dbReference type="GO" id="GO:0005737">
    <property type="term" value="C:cytoplasm"/>
    <property type="evidence" value="ECO:0007669"/>
    <property type="project" value="TreeGrafter"/>
</dbReference>
<dbReference type="eggNOG" id="COG0308">
    <property type="taxonomic scope" value="Bacteria"/>
</dbReference>
<evidence type="ECO:0000256" key="6">
    <source>
        <dbReference type="ARBA" id="ARBA00022438"/>
    </source>
</evidence>
<feature type="compositionally biased region" description="Pro residues" evidence="14">
    <location>
        <begin position="36"/>
        <end position="46"/>
    </location>
</feature>
<keyword evidence="6" id="KW-0031">Aminopeptidase</keyword>
<dbReference type="GO" id="GO:0043171">
    <property type="term" value="P:peptide catabolic process"/>
    <property type="evidence" value="ECO:0007669"/>
    <property type="project" value="TreeGrafter"/>
</dbReference>
<evidence type="ECO:0000256" key="11">
    <source>
        <dbReference type="ARBA" id="ARBA00023049"/>
    </source>
</evidence>
<gene>
    <name evidence="17" type="ordered locus">MLP_33970</name>
</gene>
<reference evidence="17 18" key="1">
    <citation type="submission" date="2011-05" db="EMBL/GenBank/DDBJ databases">
        <title>Whole genome sequence of Microlunatus phosphovorus NM-1.</title>
        <authorList>
            <person name="Hosoyama A."/>
            <person name="Sasaki K."/>
            <person name="Harada T."/>
            <person name="Igarashi R."/>
            <person name="Kawakoshi A."/>
            <person name="Sasagawa M."/>
            <person name="Fukada J."/>
            <person name="Nakamura S."/>
            <person name="Katano Y."/>
            <person name="Hanada S."/>
            <person name="Kamagata Y."/>
            <person name="Nakamura N."/>
            <person name="Yamazaki S."/>
            <person name="Fujita N."/>
        </authorList>
    </citation>
    <scope>NUCLEOTIDE SEQUENCE [LARGE SCALE GENOMIC DNA]</scope>
    <source>
        <strain evidence="18">ATCC 700054 / DSM 10555 / JCM 9379 / NBRC 101784 / NCIMB 13414 / VKM Ac-1990 / NM-1</strain>
    </source>
</reference>
<feature type="compositionally biased region" description="Polar residues" evidence="14">
    <location>
        <begin position="47"/>
        <end position="64"/>
    </location>
</feature>
<dbReference type="GO" id="GO:0005615">
    <property type="term" value="C:extracellular space"/>
    <property type="evidence" value="ECO:0007669"/>
    <property type="project" value="TreeGrafter"/>
</dbReference>
<dbReference type="GO" id="GO:0016285">
    <property type="term" value="F:alanyl aminopeptidase activity"/>
    <property type="evidence" value="ECO:0007669"/>
    <property type="project" value="UniProtKB-EC"/>
</dbReference>
<dbReference type="Gene3D" id="2.60.40.1730">
    <property type="entry name" value="tricorn interacting facor f3 domain"/>
    <property type="match status" value="1"/>
</dbReference>
<dbReference type="RefSeq" id="WP_013864270.1">
    <property type="nucleotide sequence ID" value="NC_015635.1"/>
</dbReference>
<protein>
    <recommendedName>
        <fullName evidence="5">Aminopeptidase N</fullName>
        <ecNumber evidence="4">3.4.11.2</ecNumber>
    </recommendedName>
    <alternativeName>
        <fullName evidence="12">Alanine aminopeptidase</fullName>
    </alternativeName>
    <alternativeName>
        <fullName evidence="13">Lysyl aminopeptidase</fullName>
    </alternativeName>
</protein>
<comment type="similarity">
    <text evidence="3">Belongs to the peptidase M1 family.</text>
</comment>
<evidence type="ECO:0000256" key="10">
    <source>
        <dbReference type="ARBA" id="ARBA00022833"/>
    </source>
</evidence>
<evidence type="ECO:0000256" key="13">
    <source>
        <dbReference type="ARBA" id="ARBA00031533"/>
    </source>
</evidence>
<name>F5XMF4_MICPN</name>
<keyword evidence="10" id="KW-0862">Zinc</keyword>
<feature type="chain" id="PRO_5003328944" description="Aminopeptidase N" evidence="15">
    <location>
        <begin position="28"/>
        <end position="513"/>
    </location>
</feature>
<evidence type="ECO:0000256" key="9">
    <source>
        <dbReference type="ARBA" id="ARBA00022801"/>
    </source>
</evidence>
<evidence type="ECO:0000256" key="3">
    <source>
        <dbReference type="ARBA" id="ARBA00010136"/>
    </source>
</evidence>
<evidence type="ECO:0000313" key="18">
    <source>
        <dbReference type="Proteomes" id="UP000007947"/>
    </source>
</evidence>
<dbReference type="EMBL" id="AP012204">
    <property type="protein sequence ID" value="BAK36411.1"/>
    <property type="molecule type" value="Genomic_DNA"/>
</dbReference>
<dbReference type="PANTHER" id="PTHR11533:SF174">
    <property type="entry name" value="PUROMYCIN-SENSITIVE AMINOPEPTIDASE-RELATED"/>
    <property type="match status" value="1"/>
</dbReference>
<evidence type="ECO:0000259" key="16">
    <source>
        <dbReference type="Pfam" id="PF01433"/>
    </source>
</evidence>
<sequence length="513" mass="56451">MTVSRLLRLALLLVVVVSLALASLAIATSTNSTTVPPDPSAKPPAPGQSTPRQSTPGQSTQTPLTIGGTRGVGDPYFPDYGSGGYDAVKYAVDVDFDPNDGTLTGRTVITARATARLNSFYLDLALPASKVLVNDAVATFALEGFQDLRITPSAPVKAGREFSVTVEYAGTPGSLPQPGFDESPWRTGKDEWLVAGEPEASAWWYPANDHPSDPALLDVSIRVPRTYQAISVGRLVSRDTGDEAEFDTWRWQTSQPAPTYATFLAIGRYSIREGEADGRPSFYAVSEQIAQQDRERIFVALERTPTAIRELEAFAGPYPYTEIGGIVPAIDLWFAGLETATRPVYHRGALLDEEYSDELLVHELAHMWFGDHVTLLQWNDIFTNEAFASWAHWEVVARRGDRSTDAQLDRTYRATKRDQEFWRATMIDPGKEELFNTVYVRGPMTLAALDNVMGDAAFDTLIRSWAQQKSGPRSLEDFMATAQAHTTIDLGPFFQEWLSDPDAPARTKANGFS</sequence>
<dbReference type="AlphaFoldDB" id="F5XMF4"/>
<evidence type="ECO:0000256" key="12">
    <source>
        <dbReference type="ARBA" id="ARBA00029811"/>
    </source>
</evidence>
<dbReference type="PANTHER" id="PTHR11533">
    <property type="entry name" value="PROTEASE M1 ZINC METALLOPROTEASE"/>
    <property type="match status" value="1"/>
</dbReference>
<dbReference type="SUPFAM" id="SSF63737">
    <property type="entry name" value="Leukotriene A4 hydrolase N-terminal domain"/>
    <property type="match status" value="1"/>
</dbReference>
<dbReference type="InterPro" id="IPR001930">
    <property type="entry name" value="Peptidase_M1"/>
</dbReference>
<evidence type="ECO:0000256" key="15">
    <source>
        <dbReference type="SAM" id="SignalP"/>
    </source>
</evidence>
<evidence type="ECO:0000256" key="7">
    <source>
        <dbReference type="ARBA" id="ARBA00022670"/>
    </source>
</evidence>
<dbReference type="GO" id="GO:0016020">
    <property type="term" value="C:membrane"/>
    <property type="evidence" value="ECO:0007669"/>
    <property type="project" value="TreeGrafter"/>
</dbReference>
<dbReference type="OrthoDB" id="3885507at2"/>
<comment type="cofactor">
    <cofactor evidence="2">
        <name>Zn(2+)</name>
        <dbReference type="ChEBI" id="CHEBI:29105"/>
    </cofactor>
</comment>
<dbReference type="HOGENOM" id="CLU_014298_2_0_11"/>
<evidence type="ECO:0000256" key="5">
    <source>
        <dbReference type="ARBA" id="ARBA00015611"/>
    </source>
</evidence>
<keyword evidence="15" id="KW-0732">Signal</keyword>
<dbReference type="InterPro" id="IPR027268">
    <property type="entry name" value="Peptidase_M4/M1_CTD_sf"/>
</dbReference>
<dbReference type="KEGG" id="mph:MLP_33970"/>
<dbReference type="InterPro" id="IPR042097">
    <property type="entry name" value="Aminopeptidase_N-like_N_sf"/>
</dbReference>
<dbReference type="Pfam" id="PF01433">
    <property type="entry name" value="Peptidase_M1"/>
    <property type="match status" value="1"/>
</dbReference>
<dbReference type="GO" id="GO:0070006">
    <property type="term" value="F:metalloaminopeptidase activity"/>
    <property type="evidence" value="ECO:0007669"/>
    <property type="project" value="TreeGrafter"/>
</dbReference>
<comment type="catalytic activity">
    <reaction evidence="1">
        <text>Release of an N-terminal amino acid, Xaa-|-Yaa- from a peptide, amide or arylamide. Xaa is preferably Ala, but may be most amino acids including Pro (slow action). When a terminal hydrophobic residue is followed by a prolyl residue, the two may be released as an intact Xaa-Pro dipeptide.</text>
        <dbReference type="EC" id="3.4.11.2"/>
    </reaction>
</comment>
<keyword evidence="11" id="KW-0482">Metalloprotease</keyword>
<dbReference type="PRINTS" id="PR00756">
    <property type="entry name" value="ALADIPTASE"/>
</dbReference>
<keyword evidence="18" id="KW-1185">Reference proteome</keyword>
<evidence type="ECO:0000256" key="14">
    <source>
        <dbReference type="SAM" id="MobiDB-lite"/>
    </source>
</evidence>
<keyword evidence="7" id="KW-0645">Protease</keyword>
<dbReference type="SUPFAM" id="SSF55486">
    <property type="entry name" value="Metalloproteases ('zincins'), catalytic domain"/>
    <property type="match status" value="1"/>
</dbReference>
<keyword evidence="9" id="KW-0378">Hydrolase</keyword>
<feature type="region of interest" description="Disordered" evidence="14">
    <location>
        <begin position="30"/>
        <end position="72"/>
    </location>
</feature>
<evidence type="ECO:0000313" key="17">
    <source>
        <dbReference type="EMBL" id="BAK36411.1"/>
    </source>
</evidence>
<dbReference type="CDD" id="cd09603">
    <property type="entry name" value="M1_APN_like"/>
    <property type="match status" value="1"/>
</dbReference>